<proteinExistence type="predicted"/>
<feature type="domain" description="Prokaryotic-type class I peptide chain release factors" evidence="2">
    <location>
        <begin position="25"/>
        <end position="41"/>
    </location>
</feature>
<gene>
    <name evidence="3" type="primary">arfB</name>
    <name evidence="3" type="ORF">H0I76_13335</name>
</gene>
<evidence type="ECO:0000259" key="2">
    <source>
        <dbReference type="PROSITE" id="PS00745"/>
    </source>
</evidence>
<dbReference type="GO" id="GO:0043022">
    <property type="term" value="F:ribosome binding"/>
    <property type="evidence" value="ECO:0007669"/>
    <property type="project" value="TreeGrafter"/>
</dbReference>
<dbReference type="EC" id="3.1.1.29" evidence="3"/>
<dbReference type="GO" id="GO:0072344">
    <property type="term" value="P:rescue of stalled ribosome"/>
    <property type="evidence" value="ECO:0007669"/>
    <property type="project" value="TreeGrafter"/>
</dbReference>
<dbReference type="PANTHER" id="PTHR47814:SF1">
    <property type="entry name" value="PEPTIDYL-TRNA HYDROLASE ARFB"/>
    <property type="match status" value="1"/>
</dbReference>
<dbReference type="PANTHER" id="PTHR47814">
    <property type="entry name" value="PEPTIDYL-TRNA HYDROLASE ARFB"/>
    <property type="match status" value="1"/>
</dbReference>
<dbReference type="InterPro" id="IPR000352">
    <property type="entry name" value="Pep_chain_release_fac_I"/>
</dbReference>
<evidence type="ECO:0000313" key="3">
    <source>
        <dbReference type="EMBL" id="MBK0400175.1"/>
    </source>
</evidence>
<dbReference type="RefSeq" id="WP_200610624.1">
    <property type="nucleotide sequence ID" value="NZ_JAEHHL010000008.1"/>
</dbReference>
<dbReference type="GO" id="GO:0004045">
    <property type="term" value="F:peptidyl-tRNA hydrolase activity"/>
    <property type="evidence" value="ECO:0007669"/>
    <property type="project" value="UniProtKB-EC"/>
</dbReference>
<dbReference type="NCBIfam" id="NF006718">
    <property type="entry name" value="PRK09256.1"/>
    <property type="match status" value="1"/>
</dbReference>
<keyword evidence="3" id="KW-0378">Hydrolase</keyword>
<feature type="region of interest" description="Disordered" evidence="1">
    <location>
        <begin position="111"/>
        <end position="144"/>
    </location>
</feature>
<comment type="caution">
    <text evidence="3">The sequence shown here is derived from an EMBL/GenBank/DDBJ whole genome shotgun (WGS) entry which is preliminary data.</text>
</comment>
<dbReference type="SUPFAM" id="SSF110916">
    <property type="entry name" value="Peptidyl-tRNA hydrolase domain-like"/>
    <property type="match status" value="1"/>
</dbReference>
<dbReference type="AlphaFoldDB" id="A0A8J7SI83"/>
<keyword evidence="4" id="KW-1185">Reference proteome</keyword>
<sequence length="144" mass="16067">MVDGPVRVTERITLQPWELSESFTRASGPGGQNVNKVETAVVLRFEAARSPNLAPDVKARLRRLAGRRWTEDGALVIHADTHRSQVRNREEALARLVDLVARAAVRPKARIPTKPTRASQHRRIEAKKTRGQVKALRQGPGEDD</sequence>
<name>A0A8J7SI83_9RHOB</name>
<dbReference type="Proteomes" id="UP000655420">
    <property type="component" value="Unassembled WGS sequence"/>
</dbReference>
<dbReference type="Gene3D" id="3.30.160.20">
    <property type="match status" value="1"/>
</dbReference>
<reference evidence="3" key="1">
    <citation type="submission" date="2020-12" db="EMBL/GenBank/DDBJ databases">
        <title>Bacterial taxonomy.</title>
        <authorList>
            <person name="Pan X."/>
        </authorList>
    </citation>
    <scope>NUCLEOTIDE SEQUENCE</scope>
    <source>
        <strain evidence="3">M0105</strain>
    </source>
</reference>
<evidence type="ECO:0000313" key="4">
    <source>
        <dbReference type="Proteomes" id="UP000655420"/>
    </source>
</evidence>
<accession>A0A8J7SI83</accession>
<dbReference type="EMBL" id="JAEHHL010000008">
    <property type="protein sequence ID" value="MBK0400175.1"/>
    <property type="molecule type" value="Genomic_DNA"/>
</dbReference>
<dbReference type="Pfam" id="PF00472">
    <property type="entry name" value="RF-1"/>
    <property type="match status" value="1"/>
</dbReference>
<organism evidence="3 4">
    <name type="scientific">Thermohalobaculum xanthum</name>
    <dbReference type="NCBI Taxonomy" id="2753746"/>
    <lineage>
        <taxon>Bacteria</taxon>
        <taxon>Pseudomonadati</taxon>
        <taxon>Pseudomonadota</taxon>
        <taxon>Alphaproteobacteria</taxon>
        <taxon>Rhodobacterales</taxon>
        <taxon>Paracoccaceae</taxon>
        <taxon>Thermohalobaculum</taxon>
    </lineage>
</organism>
<evidence type="ECO:0000256" key="1">
    <source>
        <dbReference type="SAM" id="MobiDB-lite"/>
    </source>
</evidence>
<dbReference type="PROSITE" id="PS00745">
    <property type="entry name" value="RF_PROK_I"/>
    <property type="match status" value="1"/>
</dbReference>
<protein>
    <submittedName>
        <fullName evidence="3">Aminoacyl-tRNA hydrolase</fullName>
        <ecNumber evidence="3">3.1.1.29</ecNumber>
    </submittedName>
</protein>
<dbReference type="GO" id="GO:0003747">
    <property type="term" value="F:translation release factor activity"/>
    <property type="evidence" value="ECO:0007669"/>
    <property type="project" value="InterPro"/>
</dbReference>